<dbReference type="KEGG" id="plyc:GXP70_15220"/>
<accession>A0A6C0G1B8</accession>
<keyword evidence="1" id="KW-0732">Signal</keyword>
<dbReference type="EMBL" id="CP048209">
    <property type="protein sequence ID" value="QHT61174.1"/>
    <property type="molecule type" value="Genomic_DNA"/>
</dbReference>
<dbReference type="RefSeq" id="WP_162357613.1">
    <property type="nucleotide sequence ID" value="NZ_CP048209.1"/>
</dbReference>
<protein>
    <submittedName>
        <fullName evidence="2">Uncharacterized protein</fullName>
    </submittedName>
</protein>
<feature type="chain" id="PRO_5025580975" evidence="1">
    <location>
        <begin position="25"/>
        <end position="215"/>
    </location>
</feature>
<dbReference type="PROSITE" id="PS51257">
    <property type="entry name" value="PROKAR_LIPOPROTEIN"/>
    <property type="match status" value="1"/>
</dbReference>
<name>A0A6C0G1B8_9BACL</name>
<reference evidence="2 3" key="1">
    <citation type="submission" date="2020-01" db="EMBL/GenBank/DDBJ databases">
        <title>Paenibacillus sp. nov., isolated from tomato rhizosphere.</title>
        <authorList>
            <person name="Weon H.-Y."/>
            <person name="Lee S.A."/>
        </authorList>
    </citation>
    <scope>NUCLEOTIDE SEQUENCE [LARGE SCALE GENOMIC DNA]</scope>
    <source>
        <strain evidence="2 3">12200R-189</strain>
    </source>
</reference>
<dbReference type="Proteomes" id="UP000476064">
    <property type="component" value="Chromosome"/>
</dbReference>
<keyword evidence="3" id="KW-1185">Reference proteome</keyword>
<proteinExistence type="predicted"/>
<evidence type="ECO:0000313" key="2">
    <source>
        <dbReference type="EMBL" id="QHT61174.1"/>
    </source>
</evidence>
<gene>
    <name evidence="2" type="ORF">GXP70_15220</name>
</gene>
<dbReference type="AlphaFoldDB" id="A0A6C0G1B8"/>
<evidence type="ECO:0000313" key="3">
    <source>
        <dbReference type="Proteomes" id="UP000476064"/>
    </source>
</evidence>
<sequence length="215" mass="24132">MRKYGMRCILMTLLACILAGCSHHPTYGTPPPINKLKWGMNVKETFHVLGIADKDVTQTTLGTTITYLAKEKMKINDRFADVSFTFDTYFPEPVLIGITAKFQPEDVEHAEKELNKQRGNGDYQYTAASEPSNVSWKDDTLDTNKAWKTKVEAIYRNNGIAVTDNLLENGAGVGGKPVNKMISESIVAADNTKAFLTFLWWSSRVKNMTKSKRIE</sequence>
<organism evidence="2 3">
    <name type="scientific">Paenibacillus lycopersici</name>
    <dbReference type="NCBI Taxonomy" id="2704462"/>
    <lineage>
        <taxon>Bacteria</taxon>
        <taxon>Bacillati</taxon>
        <taxon>Bacillota</taxon>
        <taxon>Bacilli</taxon>
        <taxon>Bacillales</taxon>
        <taxon>Paenibacillaceae</taxon>
        <taxon>Paenibacillus</taxon>
    </lineage>
</organism>
<feature type="signal peptide" evidence="1">
    <location>
        <begin position="1"/>
        <end position="24"/>
    </location>
</feature>
<evidence type="ECO:0000256" key="1">
    <source>
        <dbReference type="SAM" id="SignalP"/>
    </source>
</evidence>